<proteinExistence type="predicted"/>
<organism evidence="2">
    <name type="scientific">Tanacetum cinerariifolium</name>
    <name type="common">Dalmatian daisy</name>
    <name type="synonym">Chrysanthemum cinerariifolium</name>
    <dbReference type="NCBI Taxonomy" id="118510"/>
    <lineage>
        <taxon>Eukaryota</taxon>
        <taxon>Viridiplantae</taxon>
        <taxon>Streptophyta</taxon>
        <taxon>Embryophyta</taxon>
        <taxon>Tracheophyta</taxon>
        <taxon>Spermatophyta</taxon>
        <taxon>Magnoliopsida</taxon>
        <taxon>eudicotyledons</taxon>
        <taxon>Gunneridae</taxon>
        <taxon>Pentapetalae</taxon>
        <taxon>asterids</taxon>
        <taxon>campanulids</taxon>
        <taxon>Asterales</taxon>
        <taxon>Asteraceae</taxon>
        <taxon>Asteroideae</taxon>
        <taxon>Anthemideae</taxon>
        <taxon>Anthemidinae</taxon>
        <taxon>Tanacetum</taxon>
    </lineage>
</organism>
<feature type="region of interest" description="Disordered" evidence="1">
    <location>
        <begin position="103"/>
        <end position="122"/>
    </location>
</feature>
<feature type="non-terminal residue" evidence="2">
    <location>
        <position position="1"/>
    </location>
</feature>
<dbReference type="AlphaFoldDB" id="A0A699W482"/>
<feature type="region of interest" description="Disordered" evidence="1">
    <location>
        <begin position="1"/>
        <end position="20"/>
    </location>
</feature>
<gene>
    <name evidence="2" type="ORF">Tci_912475</name>
</gene>
<comment type="caution">
    <text evidence="2">The sequence shown here is derived from an EMBL/GenBank/DDBJ whole genome shotgun (WGS) entry which is preliminary data.</text>
</comment>
<evidence type="ECO:0000313" key="2">
    <source>
        <dbReference type="EMBL" id="GFD40506.1"/>
    </source>
</evidence>
<evidence type="ECO:0000256" key="1">
    <source>
        <dbReference type="SAM" id="MobiDB-lite"/>
    </source>
</evidence>
<protein>
    <submittedName>
        <fullName evidence="2">Uncharacterized protein</fullName>
    </submittedName>
</protein>
<name>A0A699W482_TANCI</name>
<sequence>SSAKTVMGDQEDASKQGGIEAINANEDITLVDMETEVDLDANLQGRIERKDDDNAADKEDNVAESTVFNDEEVTMTMAQTLIKLKAKKARLLDEQMAKRLHDEEVEQAAAREKQEQDDFKRA</sequence>
<accession>A0A699W482</accession>
<feature type="compositionally biased region" description="Basic and acidic residues" evidence="1">
    <location>
        <begin position="109"/>
        <end position="122"/>
    </location>
</feature>
<reference evidence="2" key="1">
    <citation type="journal article" date="2019" name="Sci. Rep.">
        <title>Draft genome of Tanacetum cinerariifolium, the natural source of mosquito coil.</title>
        <authorList>
            <person name="Yamashiro T."/>
            <person name="Shiraishi A."/>
            <person name="Satake H."/>
            <person name="Nakayama K."/>
        </authorList>
    </citation>
    <scope>NUCLEOTIDE SEQUENCE</scope>
</reference>
<dbReference type="EMBL" id="BKCJ011534810">
    <property type="protein sequence ID" value="GFD40506.1"/>
    <property type="molecule type" value="Genomic_DNA"/>
</dbReference>